<protein>
    <recommendedName>
        <fullName evidence="7">DNA 3'-5' helicase</fullName>
        <ecNumber evidence="7">5.6.2.4</ecNumber>
    </recommendedName>
    <alternativeName>
        <fullName evidence="8">DNA 3'-5' helicase II</fullName>
    </alternativeName>
</protein>
<dbReference type="GO" id="GO:0043138">
    <property type="term" value="F:3'-5' DNA helicase activity"/>
    <property type="evidence" value="ECO:0007669"/>
    <property type="project" value="UniProtKB-EC"/>
</dbReference>
<dbReference type="PANTHER" id="PTHR11070:SF2">
    <property type="entry name" value="ATP-DEPENDENT DNA HELICASE SRS2"/>
    <property type="match status" value="1"/>
</dbReference>
<evidence type="ECO:0000256" key="10">
    <source>
        <dbReference type="PROSITE-ProRule" id="PRU00560"/>
    </source>
</evidence>
<keyword evidence="4 10" id="KW-0067">ATP-binding</keyword>
<comment type="catalytic activity">
    <reaction evidence="6">
        <text>Couples ATP hydrolysis with the unwinding of duplex DNA by translocating in the 3'-5' direction.</text>
        <dbReference type="EC" id="5.6.2.4"/>
    </reaction>
</comment>
<dbReference type="InterPro" id="IPR014016">
    <property type="entry name" value="UvrD-like_ATP-bd"/>
</dbReference>
<evidence type="ECO:0000256" key="8">
    <source>
        <dbReference type="ARBA" id="ARBA00034923"/>
    </source>
</evidence>
<gene>
    <name evidence="14" type="ORF">B0H24_103626</name>
    <name evidence="13" type="ORF">BY455_13626</name>
</gene>
<proteinExistence type="predicted"/>
<accession>A0A2S6G2L1</accession>
<keyword evidence="14" id="KW-0540">Nuclease</keyword>
<dbReference type="EC" id="5.6.2.4" evidence="7"/>
<feature type="binding site" evidence="10">
    <location>
        <begin position="17"/>
        <end position="24"/>
    </location>
    <ligand>
        <name>ATP</name>
        <dbReference type="ChEBI" id="CHEBI:30616"/>
    </ligand>
</feature>
<name>A0A2S6G2L1_9GAMM</name>
<dbReference type="Proteomes" id="UP000239446">
    <property type="component" value="Unassembled WGS sequence"/>
</dbReference>
<dbReference type="InterPro" id="IPR014017">
    <property type="entry name" value="DNA_helicase_UvrD-like_C"/>
</dbReference>
<keyword evidence="3 10" id="KW-0347">Helicase</keyword>
<keyword evidence="16" id="KW-1185">Reference proteome</keyword>
<keyword evidence="5" id="KW-0413">Isomerase</keyword>
<evidence type="ECO:0000313" key="15">
    <source>
        <dbReference type="Proteomes" id="UP000239446"/>
    </source>
</evidence>
<dbReference type="GO" id="GO:0005524">
    <property type="term" value="F:ATP binding"/>
    <property type="evidence" value="ECO:0007669"/>
    <property type="project" value="UniProtKB-UniRule"/>
</dbReference>
<evidence type="ECO:0000256" key="6">
    <source>
        <dbReference type="ARBA" id="ARBA00034617"/>
    </source>
</evidence>
<dbReference type="Gene3D" id="1.10.486.10">
    <property type="entry name" value="PCRA, domain 4"/>
    <property type="match status" value="1"/>
</dbReference>
<evidence type="ECO:0000256" key="2">
    <source>
        <dbReference type="ARBA" id="ARBA00022801"/>
    </source>
</evidence>
<keyword evidence="2 10" id="KW-0378">Hydrolase</keyword>
<feature type="domain" description="UvrD-like helicase C-terminal" evidence="12">
    <location>
        <begin position="456"/>
        <end position="731"/>
    </location>
</feature>
<dbReference type="Proteomes" id="UP000239648">
    <property type="component" value="Unassembled WGS sequence"/>
</dbReference>
<feature type="domain" description="UvrD-like helicase ATP-binding" evidence="11">
    <location>
        <begin position="1"/>
        <end position="433"/>
    </location>
</feature>
<evidence type="ECO:0000313" key="16">
    <source>
        <dbReference type="Proteomes" id="UP000239648"/>
    </source>
</evidence>
<dbReference type="InterPro" id="IPR027417">
    <property type="entry name" value="P-loop_NTPase"/>
</dbReference>
<dbReference type="EMBL" id="PTIU01000036">
    <property type="protein sequence ID" value="PPK52242.1"/>
    <property type="molecule type" value="Genomic_DNA"/>
</dbReference>
<dbReference type="PROSITE" id="PS51198">
    <property type="entry name" value="UVRD_HELICASE_ATP_BIND"/>
    <property type="match status" value="1"/>
</dbReference>
<comment type="catalytic activity">
    <reaction evidence="9">
        <text>ATP + H2O = ADP + phosphate + H(+)</text>
        <dbReference type="Rhea" id="RHEA:13065"/>
        <dbReference type="ChEBI" id="CHEBI:15377"/>
        <dbReference type="ChEBI" id="CHEBI:15378"/>
        <dbReference type="ChEBI" id="CHEBI:30616"/>
        <dbReference type="ChEBI" id="CHEBI:43474"/>
        <dbReference type="ChEBI" id="CHEBI:456216"/>
        <dbReference type="EC" id="5.6.2.4"/>
    </reaction>
</comment>
<evidence type="ECO:0000259" key="11">
    <source>
        <dbReference type="PROSITE" id="PS51198"/>
    </source>
</evidence>
<dbReference type="PROSITE" id="PS51217">
    <property type="entry name" value="UVRD_HELICASE_CTER"/>
    <property type="match status" value="1"/>
</dbReference>
<dbReference type="InterPro" id="IPR000212">
    <property type="entry name" value="DNA_helicase_UvrD/REP"/>
</dbReference>
<sequence>MSQSAILPAQPLTLIKAGAGAGKTYTIQSTLADWIKQGIVRADRVLAVTFTNDAANEMRTRIRLALLKEGMMAEARLLQKSNISTIHAFGLEILKSFAYEAGKSPAPRQLTEQEQDFLLRKAMDQVQAIQPVLDDLEHYGYKGGYKGEDFQEADEQLTDTILALINKLRSLGKGFNTTPGEADALLRQAKDIITTTYGHVQKDGTPYADGLWQAIEAVKAEYPDGKTLRHKAEWGNNGDTRAFVDTIYSATREKLDRDWKLWASLQYTDKLKKIRDKHPRADLAEPIWNAAEKLSAHPGPLNDALKHIECLINGVLETLAAYQHTKEQAGLVDYGDMVHLANDMLEANPEWLDEIAGDYDCLIIDEFQDTNPLQYALLRRFQASSKYTLIVGDLKQSIMGFQGSDSRLFAELLNDGERTPGVVKELDSNWRSTPKLMEFINGVGTALFGSKYQELEPKAGYKSDLPAVQVLRFSKDDWNLNANGKSSKPGFTAEGNIALANHIKELLGSGSQITDRHTGEKRPIRGSDIAVLARGHSRLGKFAEALRNVGIEVQIQQSGFLACESVQWVLNALQALNNRRDHYAWLDLLTSPLMGGQSTERLSELLASYDPKTALKHSLQDLLEPLGDSLRKQPVKNQLLRIIEEARLFESLNNNPQGPQYRANLIKLIGLAEEFEVLQPETLNAMGIAGKNASTFPVWLNENKDSVDEQPTADPQAEEAVVLKTWHSSKGLEWPVVMVLDAEKASEPRFPNISMAYQDGGIDTMLRDSFVKILPKFGDKSIEEQFAKLVAEQQDDTDRNLYYVALSRAREQLILPRWEVINKGCMLSYIEPLIASRNEKQKTAIFEELKVAPSSVERTCDFCQPCQKIVLLTEADRQAKRLKHTISPSLDNQTQPVEVPKIKKIRYRPALDLDGFAHIPANDLGVWVHRLYQVFFMRPEMLEKALAMRAGGLEGRVALQDVKDHLDAFMKQIEKLIGKGKSWKCELPALGQNELGQVVSGMIDLIAEGEMRTLVIDHKSNQFVSENNYWSQLAAYHFFWEGADLNLNWVRHGLLEHGVTNGCKSKRTSFIM</sequence>
<dbReference type="OrthoDB" id="9810135at2"/>
<dbReference type="GO" id="GO:0003677">
    <property type="term" value="F:DNA binding"/>
    <property type="evidence" value="ECO:0007669"/>
    <property type="project" value="InterPro"/>
</dbReference>
<evidence type="ECO:0000313" key="14">
    <source>
        <dbReference type="EMBL" id="PPK52242.1"/>
    </source>
</evidence>
<reference evidence="13 16" key="1">
    <citation type="submission" date="2018-02" db="EMBL/GenBank/DDBJ databases">
        <title>Deep subsurface shale carbon reservoir microbial communities from Ohio and West Virginia, USA.</title>
        <authorList>
            <person name="Wrighton K."/>
        </authorList>
    </citation>
    <scope>NUCLEOTIDE SEQUENCE [LARGE SCALE GENOMIC DNA]</scope>
    <source>
        <strain evidence="13 16">UTICA-S1B6</strain>
    </source>
</reference>
<organism evidence="14 15">
    <name type="scientific">Marinobacter persicus</name>
    <dbReference type="NCBI Taxonomy" id="930118"/>
    <lineage>
        <taxon>Bacteria</taxon>
        <taxon>Pseudomonadati</taxon>
        <taxon>Pseudomonadota</taxon>
        <taxon>Gammaproteobacteria</taxon>
        <taxon>Pseudomonadales</taxon>
        <taxon>Marinobacteraceae</taxon>
        <taxon>Marinobacter</taxon>
    </lineage>
</organism>
<dbReference type="SUPFAM" id="SSF52540">
    <property type="entry name" value="P-loop containing nucleoside triphosphate hydrolases"/>
    <property type="match status" value="1"/>
</dbReference>
<dbReference type="AlphaFoldDB" id="A0A2S6G2L1"/>
<evidence type="ECO:0000313" key="13">
    <source>
        <dbReference type="EMBL" id="PPK50056.1"/>
    </source>
</evidence>
<dbReference type="RefSeq" id="WP_104417393.1">
    <property type="nucleotide sequence ID" value="NZ_PTIT01000036.1"/>
</dbReference>
<keyword evidence="1 10" id="KW-0547">Nucleotide-binding</keyword>
<reference evidence="14 15" key="2">
    <citation type="submission" date="2018-02" db="EMBL/GenBank/DDBJ databases">
        <title>Subsurface microbial communities from deep shales in Ohio and West Virginia, USA.</title>
        <authorList>
            <person name="Wrighton K."/>
        </authorList>
    </citation>
    <scope>NUCLEOTIDE SEQUENCE [LARGE SCALE GENOMIC DNA]</scope>
    <source>
        <strain evidence="14 15">UTICA-S1B9</strain>
    </source>
</reference>
<dbReference type="Pfam" id="PF00580">
    <property type="entry name" value="UvrD-helicase"/>
    <property type="match status" value="1"/>
</dbReference>
<evidence type="ECO:0000256" key="5">
    <source>
        <dbReference type="ARBA" id="ARBA00023235"/>
    </source>
</evidence>
<evidence type="ECO:0000256" key="7">
    <source>
        <dbReference type="ARBA" id="ARBA00034808"/>
    </source>
</evidence>
<evidence type="ECO:0000256" key="9">
    <source>
        <dbReference type="ARBA" id="ARBA00048988"/>
    </source>
</evidence>
<dbReference type="GO" id="GO:0004527">
    <property type="term" value="F:exonuclease activity"/>
    <property type="evidence" value="ECO:0007669"/>
    <property type="project" value="UniProtKB-KW"/>
</dbReference>
<dbReference type="PANTHER" id="PTHR11070">
    <property type="entry name" value="UVRD / RECB / PCRA DNA HELICASE FAMILY MEMBER"/>
    <property type="match status" value="1"/>
</dbReference>
<evidence type="ECO:0000256" key="1">
    <source>
        <dbReference type="ARBA" id="ARBA00022741"/>
    </source>
</evidence>
<comment type="caution">
    <text evidence="14">The sequence shown here is derived from an EMBL/GenBank/DDBJ whole genome shotgun (WGS) entry which is preliminary data.</text>
</comment>
<evidence type="ECO:0000256" key="4">
    <source>
        <dbReference type="ARBA" id="ARBA00022840"/>
    </source>
</evidence>
<evidence type="ECO:0000259" key="12">
    <source>
        <dbReference type="PROSITE" id="PS51217"/>
    </source>
</evidence>
<dbReference type="EMBL" id="PTIT01000036">
    <property type="protein sequence ID" value="PPK50056.1"/>
    <property type="molecule type" value="Genomic_DNA"/>
</dbReference>
<dbReference type="Gene3D" id="3.40.50.300">
    <property type="entry name" value="P-loop containing nucleotide triphosphate hydrolases"/>
    <property type="match status" value="4"/>
</dbReference>
<keyword evidence="14" id="KW-0269">Exonuclease</keyword>
<evidence type="ECO:0000256" key="3">
    <source>
        <dbReference type="ARBA" id="ARBA00022806"/>
    </source>
</evidence>
<dbReference type="Pfam" id="PF13361">
    <property type="entry name" value="UvrD_C"/>
    <property type="match status" value="1"/>
</dbReference>
<dbReference type="GO" id="GO:0000725">
    <property type="term" value="P:recombinational repair"/>
    <property type="evidence" value="ECO:0007669"/>
    <property type="project" value="TreeGrafter"/>
</dbReference>